<sequence length="797" mass="86683">MSITNHDPTTRKPSGSSTQSGSHSPSGSPGHAPGQRKVTPAGNFFGVGMGNANGLKSLNSGWQTTHGYRAGLEDTWSTNRSVSSGWEEVNGSPQRKDLPQMDAHAMNLHPHRQRPANSASTTGLGASSGSLSKNGQFSPQRYDGTSRDASSPSRYPASSPTRPTYGAVSSYGAASAQNGVYDTTQVSTLVDNELTSALRGMAVEDDYTLQGYRQSQASAATGHGPHVRAMAPTQTSRAPFTGFPQPDFSAYYAGASYAYDAYRATSDGGLYAGSPALATAAAPGIYPGMTAQPLHPHAVADVHGQASGVFYEYPGSARPGSQFFYPTQPIMFHTPPSMPSVPAAHGTMVPDKKRDLQISAQNVMYGNVRSSPSPHLPSYSMVEFATQLPIVVPGSVYGPGVSPTSPHPLQHPHHGHRIRRAHDANSTLRSQLLDEFRANRTRGWELKDIFGYVVEFSGDQHGSRFIQQKLETATTDEKQRVFDEVVPQHALPLIQDVFGNYVIQKLFEHGTSHQRSQLATCMDGHILTLSLQMYGCRVVQKAVEYITPEQQSSFVKELDGSVLRCVKDANGNHVIQKLIERVAPERLGFVTAFRGSVYELSTHPYGCRVLQRCLEYLPEDQTRPLLDELHKYAINLMQDQYGNYVIQFVLEHGKPEDGALIVSKLRGQMLNMARHKFASNVCEKALVTTTSEMRRSLIDEIMTPKEGGVSPVVTMMKDQFANYVLQRALSVVEGEQKPTLISIIKPQLVNMRRYSSAYSKHLVAIERLLEKCGSSANGDNVSTGDANAPPASTTSAP</sequence>
<dbReference type="FunFam" id="1.25.10.10:FF:000004">
    <property type="entry name" value="Pumilio homolog 1 isoform 2"/>
    <property type="match status" value="1"/>
</dbReference>
<keyword evidence="11" id="KW-1185">Reference proteome</keyword>
<dbReference type="Gene3D" id="1.25.10.10">
    <property type="entry name" value="Leucine-rich Repeat Variant"/>
    <property type="match status" value="1"/>
</dbReference>
<evidence type="ECO:0000256" key="5">
    <source>
        <dbReference type="ARBA" id="ARBA00060736"/>
    </source>
</evidence>
<evidence type="ECO:0000256" key="7">
    <source>
        <dbReference type="PROSITE-ProRule" id="PRU00317"/>
    </source>
</evidence>
<evidence type="ECO:0000259" key="9">
    <source>
        <dbReference type="PROSITE" id="PS50303"/>
    </source>
</evidence>
<keyword evidence="2" id="KW-0963">Cytoplasm</keyword>
<feature type="repeat" description="Pumilio" evidence="7">
    <location>
        <begin position="484"/>
        <end position="520"/>
    </location>
</feature>
<accession>A0AAD5YHI5</accession>
<feature type="region of interest" description="Disordered" evidence="8">
    <location>
        <begin position="776"/>
        <end position="797"/>
    </location>
</feature>
<dbReference type="GO" id="GO:0005737">
    <property type="term" value="C:cytoplasm"/>
    <property type="evidence" value="ECO:0007669"/>
    <property type="project" value="UniProtKB-SubCell"/>
</dbReference>
<dbReference type="InterPro" id="IPR001313">
    <property type="entry name" value="Pumilio_RNA-bd_rpt"/>
</dbReference>
<dbReference type="PROSITE" id="PS50302">
    <property type="entry name" value="PUM"/>
    <property type="match status" value="7"/>
</dbReference>
<feature type="compositionally biased region" description="Low complexity" evidence="8">
    <location>
        <begin position="118"/>
        <end position="132"/>
    </location>
</feature>
<dbReference type="InterPro" id="IPR011989">
    <property type="entry name" value="ARM-like"/>
</dbReference>
<evidence type="ECO:0000256" key="8">
    <source>
        <dbReference type="SAM" id="MobiDB-lite"/>
    </source>
</evidence>
<dbReference type="Proteomes" id="UP001212997">
    <property type="component" value="Unassembled WGS sequence"/>
</dbReference>
<feature type="domain" description="PUM-HD" evidence="9">
    <location>
        <begin position="428"/>
        <end position="769"/>
    </location>
</feature>
<organism evidence="10 11">
    <name type="scientific">Meripilus lineatus</name>
    <dbReference type="NCBI Taxonomy" id="2056292"/>
    <lineage>
        <taxon>Eukaryota</taxon>
        <taxon>Fungi</taxon>
        <taxon>Dikarya</taxon>
        <taxon>Basidiomycota</taxon>
        <taxon>Agaricomycotina</taxon>
        <taxon>Agaricomycetes</taxon>
        <taxon>Polyporales</taxon>
        <taxon>Meripilaceae</taxon>
        <taxon>Meripilus</taxon>
    </lineage>
</organism>
<comment type="subcellular location">
    <subcellularLocation>
        <location evidence="1">Cytoplasm</location>
    </subcellularLocation>
</comment>
<evidence type="ECO:0000313" key="10">
    <source>
        <dbReference type="EMBL" id="KAJ3489071.1"/>
    </source>
</evidence>
<dbReference type="PROSITE" id="PS50303">
    <property type="entry name" value="PUM_HD"/>
    <property type="match status" value="1"/>
</dbReference>
<dbReference type="InterPro" id="IPR033133">
    <property type="entry name" value="PUM-HD"/>
</dbReference>
<evidence type="ECO:0000256" key="4">
    <source>
        <dbReference type="ARBA" id="ARBA00022884"/>
    </source>
</evidence>
<feature type="compositionally biased region" description="Polar residues" evidence="8">
    <location>
        <begin position="776"/>
        <end position="785"/>
    </location>
</feature>
<evidence type="ECO:0000256" key="2">
    <source>
        <dbReference type="ARBA" id="ARBA00022490"/>
    </source>
</evidence>
<feature type="repeat" description="Pumilio" evidence="7">
    <location>
        <begin position="592"/>
        <end position="627"/>
    </location>
</feature>
<protein>
    <recommendedName>
        <fullName evidence="6">Pumilio homology domain family member 3</fullName>
    </recommendedName>
</protein>
<feature type="compositionally biased region" description="Low complexity" evidence="8">
    <location>
        <begin position="13"/>
        <end position="35"/>
    </location>
</feature>
<keyword evidence="4" id="KW-0694">RNA-binding</keyword>
<keyword evidence="3" id="KW-0677">Repeat</keyword>
<feature type="compositionally biased region" description="Low complexity" evidence="8">
    <location>
        <begin position="788"/>
        <end position="797"/>
    </location>
</feature>
<gene>
    <name evidence="10" type="ORF">NLI96_g2381</name>
</gene>
<dbReference type="GO" id="GO:0003730">
    <property type="term" value="F:mRNA 3'-UTR binding"/>
    <property type="evidence" value="ECO:0007669"/>
    <property type="project" value="TreeGrafter"/>
</dbReference>
<evidence type="ECO:0000256" key="3">
    <source>
        <dbReference type="ARBA" id="ARBA00022737"/>
    </source>
</evidence>
<dbReference type="Pfam" id="PF00806">
    <property type="entry name" value="PUF"/>
    <property type="match status" value="8"/>
</dbReference>
<dbReference type="CDD" id="cd07920">
    <property type="entry name" value="Pumilio"/>
    <property type="match status" value="1"/>
</dbReference>
<evidence type="ECO:0000256" key="1">
    <source>
        <dbReference type="ARBA" id="ARBA00004496"/>
    </source>
</evidence>
<dbReference type="InterPro" id="IPR016024">
    <property type="entry name" value="ARM-type_fold"/>
</dbReference>
<comment type="caution">
    <text evidence="10">The sequence shown here is derived from an EMBL/GenBank/DDBJ whole genome shotgun (WGS) entry which is preliminary data.</text>
</comment>
<dbReference type="GO" id="GO:0000288">
    <property type="term" value="P:nuclear-transcribed mRNA catabolic process, deadenylation-dependent decay"/>
    <property type="evidence" value="ECO:0007669"/>
    <property type="project" value="TreeGrafter"/>
</dbReference>
<evidence type="ECO:0000313" key="11">
    <source>
        <dbReference type="Proteomes" id="UP001212997"/>
    </source>
</evidence>
<name>A0AAD5YHI5_9APHY</name>
<feature type="repeat" description="Pumilio" evidence="7">
    <location>
        <begin position="448"/>
        <end position="483"/>
    </location>
</feature>
<feature type="compositionally biased region" description="Low complexity" evidence="8">
    <location>
        <begin position="147"/>
        <end position="166"/>
    </location>
</feature>
<dbReference type="SUPFAM" id="SSF48371">
    <property type="entry name" value="ARM repeat"/>
    <property type="match status" value="1"/>
</dbReference>
<dbReference type="AlphaFoldDB" id="A0AAD5YHI5"/>
<dbReference type="SMART" id="SM00025">
    <property type="entry name" value="Pumilio"/>
    <property type="match status" value="8"/>
</dbReference>
<feature type="repeat" description="Pumilio" evidence="7">
    <location>
        <begin position="628"/>
        <end position="663"/>
    </location>
</feature>
<comment type="similarity">
    <text evidence="5">Belongs to the PUF3 family.</text>
</comment>
<feature type="repeat" description="Pumilio" evidence="7">
    <location>
        <begin position="521"/>
        <end position="556"/>
    </location>
</feature>
<feature type="repeat" description="Pumilio" evidence="7">
    <location>
        <begin position="700"/>
        <end position="742"/>
    </location>
</feature>
<dbReference type="PANTHER" id="PTHR12537:SF12">
    <property type="entry name" value="MATERNAL PROTEIN PUMILIO"/>
    <property type="match status" value="1"/>
</dbReference>
<feature type="region of interest" description="Disordered" evidence="8">
    <location>
        <begin position="112"/>
        <end position="166"/>
    </location>
</feature>
<proteinExistence type="inferred from homology"/>
<dbReference type="PANTHER" id="PTHR12537">
    <property type="entry name" value="RNA BINDING PROTEIN PUMILIO-RELATED"/>
    <property type="match status" value="1"/>
</dbReference>
<dbReference type="EMBL" id="JANAWD010000053">
    <property type="protein sequence ID" value="KAJ3489071.1"/>
    <property type="molecule type" value="Genomic_DNA"/>
</dbReference>
<feature type="region of interest" description="Disordered" evidence="8">
    <location>
        <begin position="1"/>
        <end position="45"/>
    </location>
</feature>
<dbReference type="InterPro" id="IPR033712">
    <property type="entry name" value="Pumilio_RNA-bd"/>
</dbReference>
<evidence type="ECO:0000256" key="6">
    <source>
        <dbReference type="ARBA" id="ARBA00081811"/>
    </source>
</evidence>
<reference evidence="10" key="1">
    <citation type="submission" date="2022-07" db="EMBL/GenBank/DDBJ databases">
        <title>Genome Sequence of Physisporinus lineatus.</title>
        <authorList>
            <person name="Buettner E."/>
        </authorList>
    </citation>
    <scope>NUCLEOTIDE SEQUENCE</scope>
    <source>
        <strain evidence="10">VT162</strain>
    </source>
</reference>
<feature type="repeat" description="Pumilio" evidence="7">
    <location>
        <begin position="664"/>
        <end position="699"/>
    </location>
</feature>